<evidence type="ECO:0000313" key="1">
    <source>
        <dbReference type="EMBL" id="MDS1820862.1"/>
    </source>
</evidence>
<gene>
    <name evidence="1" type="ORF">QX249_09360</name>
</gene>
<name>A0AAW8PXA4_VIBPH</name>
<dbReference type="Proteomes" id="UP001253193">
    <property type="component" value="Unassembled WGS sequence"/>
</dbReference>
<dbReference type="AlphaFoldDB" id="A0AAW8PXA4"/>
<dbReference type="RefSeq" id="WP_311019642.1">
    <property type="nucleotide sequence ID" value="NZ_JAUHGG010000003.1"/>
</dbReference>
<reference evidence="1" key="1">
    <citation type="submission" date="2023-06" db="EMBL/GenBank/DDBJ databases">
        <title>Genomic Diversity of Vibrio spp. and Metagenomic Analysis of Pathogens in Florida Gulf Coastal Waters Following Hurricane Ian.</title>
        <authorList>
            <person name="Brumfield K.D."/>
        </authorList>
    </citation>
    <scope>NUCLEOTIDE SEQUENCE</scope>
    <source>
        <strain evidence="1">WBS2B-138</strain>
    </source>
</reference>
<accession>A0AAW8PXA4</accession>
<dbReference type="EMBL" id="JAUHGG010000003">
    <property type="protein sequence ID" value="MDS1820862.1"/>
    <property type="molecule type" value="Genomic_DNA"/>
</dbReference>
<sequence length="229" mass="25759">MAVFEELKISARRSVSMNRRRKASEDDYDCVFKKDEGTGLFYAYINSDYNINSPLPCILKHISGFNPEKPDESLRFILKSIDTEMLSRGYISRCVCLIFKTQDKFYVAKVGGGIFLFAICPPLIDGLPVSTYPVANRSWESERDFFCGSGGAIPLVEQVDSDSSLVAMTHTMMTDLEAAYEKEVTEILEESFSADVGREEANGFLNDIFEFIYKNNNTGDVDAYISLIC</sequence>
<comment type="caution">
    <text evidence="1">The sequence shown here is derived from an EMBL/GenBank/DDBJ whole genome shotgun (WGS) entry which is preliminary data.</text>
</comment>
<protein>
    <submittedName>
        <fullName evidence="1">Uncharacterized protein</fullName>
    </submittedName>
</protein>
<organism evidence="1 2">
    <name type="scientific">Vibrio parahaemolyticus</name>
    <dbReference type="NCBI Taxonomy" id="670"/>
    <lineage>
        <taxon>Bacteria</taxon>
        <taxon>Pseudomonadati</taxon>
        <taxon>Pseudomonadota</taxon>
        <taxon>Gammaproteobacteria</taxon>
        <taxon>Vibrionales</taxon>
        <taxon>Vibrionaceae</taxon>
        <taxon>Vibrio</taxon>
    </lineage>
</organism>
<proteinExistence type="predicted"/>
<evidence type="ECO:0000313" key="2">
    <source>
        <dbReference type="Proteomes" id="UP001253193"/>
    </source>
</evidence>